<keyword evidence="9 11" id="KW-0238">DNA-binding</keyword>
<dbReference type="GO" id="GO:0016787">
    <property type="term" value="F:hydrolase activity"/>
    <property type="evidence" value="ECO:0007669"/>
    <property type="project" value="UniProtKB-KW"/>
</dbReference>
<evidence type="ECO:0000256" key="7">
    <source>
        <dbReference type="ARBA" id="ARBA00022833"/>
    </source>
</evidence>
<feature type="domain" description="Primosomal protein N C-terminal" evidence="13">
    <location>
        <begin position="581"/>
        <end position="668"/>
    </location>
</feature>
<dbReference type="GO" id="GO:0003677">
    <property type="term" value="F:DNA binding"/>
    <property type="evidence" value="ECO:0007669"/>
    <property type="project" value="UniProtKB-UniRule"/>
</dbReference>
<keyword evidence="6" id="KW-0347">Helicase</keyword>
<proteinExistence type="inferred from homology"/>
<feature type="binding site" evidence="11">
    <location>
        <position position="421"/>
    </location>
    <ligand>
        <name>Zn(2+)</name>
        <dbReference type="ChEBI" id="CHEBI:29105"/>
        <label>2</label>
    </ligand>
</feature>
<dbReference type="GO" id="GO:0006310">
    <property type="term" value="P:DNA recombination"/>
    <property type="evidence" value="ECO:0007669"/>
    <property type="project" value="InterPro"/>
</dbReference>
<keyword evidence="2 11" id="KW-0235">DNA replication</keyword>
<keyword evidence="8 11" id="KW-0067">ATP-binding</keyword>
<comment type="caution">
    <text evidence="11">As this protein does not have any detectable helicase domains, it probably does not have helicase activity.</text>
</comment>
<dbReference type="GO" id="GO:0006302">
    <property type="term" value="P:double-strand break repair"/>
    <property type="evidence" value="ECO:0007669"/>
    <property type="project" value="InterPro"/>
</dbReference>
<keyword evidence="5" id="KW-0378">Hydrolase</keyword>
<evidence type="ECO:0000259" key="12">
    <source>
        <dbReference type="Pfam" id="PF17764"/>
    </source>
</evidence>
<dbReference type="InterPro" id="IPR041236">
    <property type="entry name" value="PriA_C"/>
</dbReference>
<evidence type="ECO:0000259" key="13">
    <source>
        <dbReference type="Pfam" id="PF18074"/>
    </source>
</evidence>
<dbReference type="InterPro" id="IPR042115">
    <property type="entry name" value="PriA_3primeBD_sf"/>
</dbReference>
<comment type="caution">
    <text evidence="14">The sequence shown here is derived from an EMBL/GenBank/DDBJ whole genome shotgun (WGS) entry which is preliminary data.</text>
</comment>
<evidence type="ECO:0000256" key="9">
    <source>
        <dbReference type="ARBA" id="ARBA00023125"/>
    </source>
</evidence>
<dbReference type="InterPro" id="IPR027417">
    <property type="entry name" value="P-loop_NTPase"/>
</dbReference>
<feature type="domain" description="Primosomal protein N' 3' DNA-binding" evidence="12">
    <location>
        <begin position="27"/>
        <end position="124"/>
    </location>
</feature>
<evidence type="ECO:0000256" key="6">
    <source>
        <dbReference type="ARBA" id="ARBA00022806"/>
    </source>
</evidence>
<comment type="cofactor">
    <cofactor evidence="11">
        <name>Zn(2+)</name>
        <dbReference type="ChEBI" id="CHEBI:29105"/>
    </cofactor>
    <text evidence="11">Binds 2 zinc ions per subunit.</text>
</comment>
<feature type="binding site" evidence="11">
    <location>
        <position position="390"/>
    </location>
    <ligand>
        <name>Zn(2+)</name>
        <dbReference type="ChEBI" id="CHEBI:29105"/>
        <label>2</label>
    </ligand>
</feature>
<dbReference type="InterPro" id="IPR005259">
    <property type="entry name" value="PriA"/>
</dbReference>
<dbReference type="Proteomes" id="UP000319353">
    <property type="component" value="Unassembled WGS sequence"/>
</dbReference>
<accession>A0A537LEX1</accession>
<evidence type="ECO:0000256" key="11">
    <source>
        <dbReference type="HAMAP-Rule" id="MF_00983"/>
    </source>
</evidence>
<evidence type="ECO:0000256" key="1">
    <source>
        <dbReference type="ARBA" id="ARBA00022515"/>
    </source>
</evidence>
<dbReference type="Pfam" id="PF18074">
    <property type="entry name" value="PriA_C"/>
    <property type="match status" value="1"/>
</dbReference>
<dbReference type="Gene3D" id="3.40.50.300">
    <property type="entry name" value="P-loop containing nucleotide triphosphate hydrolases"/>
    <property type="match status" value="1"/>
</dbReference>
<dbReference type="GO" id="GO:0006270">
    <property type="term" value="P:DNA replication initiation"/>
    <property type="evidence" value="ECO:0007669"/>
    <property type="project" value="TreeGrafter"/>
</dbReference>
<keyword evidence="4 11" id="KW-0547">Nucleotide-binding</keyword>
<keyword evidence="1 11" id="KW-0639">Primosome</keyword>
<reference evidence="14 15" key="1">
    <citation type="journal article" date="2019" name="Nat. Microbiol.">
        <title>Mediterranean grassland soil C-N compound turnover is dependent on rainfall and depth, and is mediated by genomically divergent microorganisms.</title>
        <authorList>
            <person name="Diamond S."/>
            <person name="Andeer P.F."/>
            <person name="Li Z."/>
            <person name="Crits-Christoph A."/>
            <person name="Burstein D."/>
            <person name="Anantharaman K."/>
            <person name="Lane K.R."/>
            <person name="Thomas B.C."/>
            <person name="Pan C."/>
            <person name="Northen T.R."/>
            <person name="Banfield J.F."/>
        </authorList>
    </citation>
    <scope>NUCLEOTIDE SEQUENCE [LARGE SCALE GENOMIC DNA]</scope>
    <source>
        <strain evidence="14">NP_4</strain>
    </source>
</reference>
<dbReference type="AlphaFoldDB" id="A0A537LEX1"/>
<dbReference type="EMBL" id="VBAL01000013">
    <property type="protein sequence ID" value="TMJ06506.1"/>
    <property type="molecule type" value="Genomic_DNA"/>
</dbReference>
<evidence type="ECO:0000313" key="15">
    <source>
        <dbReference type="Proteomes" id="UP000319353"/>
    </source>
</evidence>
<dbReference type="GO" id="GO:0008270">
    <property type="term" value="F:zinc ion binding"/>
    <property type="evidence" value="ECO:0007669"/>
    <property type="project" value="UniProtKB-UniRule"/>
</dbReference>
<dbReference type="GO" id="GO:0005524">
    <property type="term" value="F:ATP binding"/>
    <property type="evidence" value="ECO:0007669"/>
    <property type="project" value="UniProtKB-UniRule"/>
</dbReference>
<gene>
    <name evidence="11 14" type="primary">priA</name>
    <name evidence="14" type="ORF">E6H01_01540</name>
</gene>
<evidence type="ECO:0000313" key="14">
    <source>
        <dbReference type="EMBL" id="TMJ06506.1"/>
    </source>
</evidence>
<feature type="binding site" evidence="11">
    <location>
        <position position="381"/>
    </location>
    <ligand>
        <name>Zn(2+)</name>
        <dbReference type="ChEBI" id="CHEBI:29105"/>
        <label>1</label>
    </ligand>
</feature>
<organism evidence="14 15">
    <name type="scientific">Candidatus Segetimicrobium genomatis</name>
    <dbReference type="NCBI Taxonomy" id="2569760"/>
    <lineage>
        <taxon>Bacteria</taxon>
        <taxon>Bacillati</taxon>
        <taxon>Candidatus Sysuimicrobiota</taxon>
        <taxon>Candidatus Sysuimicrobiia</taxon>
        <taxon>Candidatus Sysuimicrobiales</taxon>
        <taxon>Candidatus Segetimicrobiaceae</taxon>
        <taxon>Candidatus Segetimicrobium</taxon>
    </lineage>
</organism>
<dbReference type="PANTHER" id="PTHR30580">
    <property type="entry name" value="PRIMOSOMAL PROTEIN N"/>
    <property type="match status" value="1"/>
</dbReference>
<keyword evidence="10" id="KW-0413">Isomerase</keyword>
<dbReference type="Gene3D" id="3.40.1440.60">
    <property type="entry name" value="PriA, 3(prime) DNA-binding domain"/>
    <property type="match status" value="1"/>
</dbReference>
<dbReference type="PANTHER" id="PTHR30580:SF0">
    <property type="entry name" value="PRIMOSOMAL PROTEIN N"/>
    <property type="match status" value="1"/>
</dbReference>
<evidence type="ECO:0000256" key="8">
    <source>
        <dbReference type="ARBA" id="ARBA00022840"/>
    </source>
</evidence>
<keyword evidence="3 11" id="KW-0479">Metal-binding</keyword>
<dbReference type="SUPFAM" id="SSF52540">
    <property type="entry name" value="P-loop containing nucleoside triphosphate hydrolases"/>
    <property type="match status" value="1"/>
</dbReference>
<dbReference type="HAMAP" id="MF_00983">
    <property type="entry name" value="PriA"/>
    <property type="match status" value="1"/>
</dbReference>
<evidence type="ECO:0000256" key="3">
    <source>
        <dbReference type="ARBA" id="ARBA00022723"/>
    </source>
</evidence>
<dbReference type="GO" id="GO:1990077">
    <property type="term" value="C:primosome complex"/>
    <property type="evidence" value="ECO:0007669"/>
    <property type="project" value="UniProtKB-UniRule"/>
</dbReference>
<dbReference type="GO" id="GO:0043138">
    <property type="term" value="F:3'-5' DNA helicase activity"/>
    <property type="evidence" value="ECO:0007669"/>
    <property type="project" value="TreeGrafter"/>
</dbReference>
<feature type="binding site" evidence="11">
    <location>
        <position position="434"/>
    </location>
    <ligand>
        <name>Zn(2+)</name>
        <dbReference type="ChEBI" id="CHEBI:29105"/>
        <label>1</label>
    </ligand>
</feature>
<comment type="similarity">
    <text evidence="11">Belongs to the helicase family. PriA subfamily.</text>
</comment>
<feature type="binding site" evidence="11">
    <location>
        <position position="387"/>
    </location>
    <ligand>
        <name>Zn(2+)</name>
        <dbReference type="ChEBI" id="CHEBI:29105"/>
        <label>2</label>
    </ligand>
</feature>
<feature type="binding site" evidence="11">
    <location>
        <position position="418"/>
    </location>
    <ligand>
        <name>Zn(2+)</name>
        <dbReference type="ChEBI" id="CHEBI:29105"/>
        <label>2</label>
    </ligand>
</feature>
<protein>
    <recommendedName>
        <fullName evidence="11">Probable replication restart protein PriA</fullName>
    </recommendedName>
    <alternativeName>
        <fullName evidence="11">Putative ATP-dependent DNA helicase PriA</fullName>
    </alternativeName>
</protein>
<sequence length="672" mass="73362">MTLRSRALSMAESRITSHESRSGAFAEVALNVPLHAGDRVFTFGIPQSLEPRISLGTPVRVPFGRQTSLGFVVRLAEQVDRRVRQIAAVEDRLPVLPEDLVALAWWMAGHYVCTVGEAVAAMLPPFAAALRRTTVDPIVLVQPHGPAPEASAPTGVVAHLSTDPRNVAVVGEDARFDAYAEALRWAVEGNLGAIVLVPEVSQAERMAGWVARHARVQVALLTGHVPEQQRWDVWRRILAGEVGLVVGTRLAVFAPLPRLGLMIVDHEEDTAYKEEREPRYHARRIAEERARVCGASMLWGTPAPSLEVVHAARTGRAAVITLAPAARPAISVSDVRAEAGPLGGLFGRRLYQALARVLPRGRAIIFVPRRGYADFLLCHECGSVPRCPRCGVALTYHVERAAPSGSRSLAAARVELRCHLCNHTEPVPQVCPQCQGAQLRPHGIGTERVEQAARKLFRSAPVMRLDAEAAPTEASQLRVWQQFQRRGGMLIGTQLLIRGVGQVRAAVVGAVGIDAGLNLPDFRAAERVHQVLTRLLRLADQEMIVQTFSPTHPALLAVARGDATKFWEGELAARERFGYPPFRPLVNLIVTGPRENVVRERADRLAGELAGAGEVLGPSAAPIAKVRGRYRWQLLVKEHEDAARRRLAALLTTMKLPRDVKLTVDVDPIDLL</sequence>
<dbReference type="NCBIfam" id="TIGR00595">
    <property type="entry name" value="priA"/>
    <property type="match status" value="1"/>
</dbReference>
<evidence type="ECO:0000256" key="10">
    <source>
        <dbReference type="ARBA" id="ARBA00023235"/>
    </source>
</evidence>
<evidence type="ECO:0000256" key="5">
    <source>
        <dbReference type="ARBA" id="ARBA00022801"/>
    </source>
</evidence>
<keyword evidence="7 11" id="KW-0862">Zinc</keyword>
<feature type="binding site" evidence="11">
    <location>
        <position position="431"/>
    </location>
    <ligand>
        <name>Zn(2+)</name>
        <dbReference type="ChEBI" id="CHEBI:29105"/>
        <label>1</label>
    </ligand>
</feature>
<comment type="function">
    <text evidence="11">Initiates the restart of stalled replication forks, which reloads the replicative helicase on sites other than the origin of replication. Recognizes and binds to abandoned replication forks and remodels them to uncover a helicase loading site. Promotes assembly of the primosome at these replication forks.</text>
</comment>
<evidence type="ECO:0000256" key="2">
    <source>
        <dbReference type="ARBA" id="ARBA00022705"/>
    </source>
</evidence>
<evidence type="ECO:0000256" key="4">
    <source>
        <dbReference type="ARBA" id="ARBA00022741"/>
    </source>
</evidence>
<comment type="subunit">
    <text evidence="11">Component of the replication restart primosome.</text>
</comment>
<dbReference type="GO" id="GO:0006269">
    <property type="term" value="P:DNA replication, synthesis of primer"/>
    <property type="evidence" value="ECO:0007669"/>
    <property type="project" value="UniProtKB-KW"/>
</dbReference>
<dbReference type="Pfam" id="PF17764">
    <property type="entry name" value="PriA_3primeBD"/>
    <property type="match status" value="1"/>
</dbReference>
<dbReference type="InterPro" id="IPR041222">
    <property type="entry name" value="PriA_3primeBD"/>
</dbReference>
<name>A0A537LEX1_9BACT</name>
<feature type="binding site" evidence="11">
    <location>
        <position position="378"/>
    </location>
    <ligand>
        <name>Zn(2+)</name>
        <dbReference type="ChEBI" id="CHEBI:29105"/>
        <label>1</label>
    </ligand>
</feature>